<protein>
    <recommendedName>
        <fullName evidence="7">Rhodopsin domain-containing protein</fullName>
    </recommendedName>
</protein>
<organism evidence="8 9">
    <name type="scientific">Sporothrix bragantina</name>
    <dbReference type="NCBI Taxonomy" id="671064"/>
    <lineage>
        <taxon>Eukaryota</taxon>
        <taxon>Fungi</taxon>
        <taxon>Dikarya</taxon>
        <taxon>Ascomycota</taxon>
        <taxon>Pezizomycotina</taxon>
        <taxon>Sordariomycetes</taxon>
        <taxon>Sordariomycetidae</taxon>
        <taxon>Ophiostomatales</taxon>
        <taxon>Ophiostomataceae</taxon>
        <taxon>Sporothrix</taxon>
    </lineage>
</organism>
<dbReference type="InterPro" id="IPR052337">
    <property type="entry name" value="SAT4-like"/>
</dbReference>
<evidence type="ECO:0000256" key="6">
    <source>
        <dbReference type="SAM" id="Phobius"/>
    </source>
</evidence>
<comment type="similarity">
    <text evidence="5">Belongs to the SAT4 family.</text>
</comment>
<comment type="subcellular location">
    <subcellularLocation>
        <location evidence="1">Membrane</location>
        <topology evidence="1">Multi-pass membrane protein</topology>
    </subcellularLocation>
</comment>
<evidence type="ECO:0000256" key="1">
    <source>
        <dbReference type="ARBA" id="ARBA00004141"/>
    </source>
</evidence>
<dbReference type="Pfam" id="PF20684">
    <property type="entry name" value="Fung_rhodopsin"/>
    <property type="match status" value="1"/>
</dbReference>
<evidence type="ECO:0000256" key="2">
    <source>
        <dbReference type="ARBA" id="ARBA00022692"/>
    </source>
</evidence>
<comment type="caution">
    <text evidence="8">The sequence shown here is derived from an EMBL/GenBank/DDBJ whole genome shotgun (WGS) entry which is preliminary data.</text>
</comment>
<keyword evidence="4 6" id="KW-0472">Membrane</keyword>
<sequence length="216" mass="24038">MLFLYLRVFAPQAPPTTRPARRYRKHYGVFRVTVLVTAVFVALPSIVFLLLDAFQCRPIDIVWTQWTSAKPPPSPETSPSFTCLKVRALAYVAASFGLAQDATILLVPWPMLLHLRQSFAPSPLSPTSSSRAATAAMVTAMTMFSLGVFVLVTSCIRLHFLVHFNEASVNPTWDNTDSLIWSGLEVSVSVIVMSVPTVRMLGQKALRSWRARQDGW</sequence>
<evidence type="ECO:0000256" key="5">
    <source>
        <dbReference type="ARBA" id="ARBA00038359"/>
    </source>
</evidence>
<dbReference type="PANTHER" id="PTHR33048:SF143">
    <property type="entry name" value="EXTRACELLULAR MEMBRANE PROTEIN CFEM DOMAIN-CONTAINING PROTEIN-RELATED"/>
    <property type="match status" value="1"/>
</dbReference>
<feature type="transmembrane region" description="Helical" evidence="6">
    <location>
        <begin position="133"/>
        <end position="160"/>
    </location>
</feature>
<dbReference type="Proteomes" id="UP001642406">
    <property type="component" value="Unassembled WGS sequence"/>
</dbReference>
<feature type="transmembrane region" description="Helical" evidence="6">
    <location>
        <begin position="28"/>
        <end position="51"/>
    </location>
</feature>
<evidence type="ECO:0000256" key="4">
    <source>
        <dbReference type="ARBA" id="ARBA00023136"/>
    </source>
</evidence>
<dbReference type="PANTHER" id="PTHR33048">
    <property type="entry name" value="PTH11-LIKE INTEGRAL MEMBRANE PROTEIN (AFU_ORTHOLOGUE AFUA_5G11245)"/>
    <property type="match status" value="1"/>
</dbReference>
<name>A0ABP0C115_9PEZI</name>
<keyword evidence="9" id="KW-1185">Reference proteome</keyword>
<accession>A0ABP0C115</accession>
<evidence type="ECO:0000313" key="9">
    <source>
        <dbReference type="Proteomes" id="UP001642406"/>
    </source>
</evidence>
<reference evidence="8 9" key="1">
    <citation type="submission" date="2024-01" db="EMBL/GenBank/DDBJ databases">
        <authorList>
            <person name="Allen C."/>
            <person name="Tagirdzhanova G."/>
        </authorList>
    </citation>
    <scope>NUCLEOTIDE SEQUENCE [LARGE SCALE GENOMIC DNA]</scope>
</reference>
<dbReference type="InterPro" id="IPR049326">
    <property type="entry name" value="Rhodopsin_dom_fungi"/>
</dbReference>
<evidence type="ECO:0000313" key="8">
    <source>
        <dbReference type="EMBL" id="CAK7225673.1"/>
    </source>
</evidence>
<keyword evidence="2 6" id="KW-0812">Transmembrane</keyword>
<keyword evidence="3 6" id="KW-1133">Transmembrane helix</keyword>
<gene>
    <name evidence="8" type="ORF">SBRCBS47491_005969</name>
</gene>
<evidence type="ECO:0000256" key="3">
    <source>
        <dbReference type="ARBA" id="ARBA00022989"/>
    </source>
</evidence>
<feature type="domain" description="Rhodopsin" evidence="7">
    <location>
        <begin position="2"/>
        <end position="201"/>
    </location>
</feature>
<feature type="transmembrane region" description="Helical" evidence="6">
    <location>
        <begin position="88"/>
        <end position="112"/>
    </location>
</feature>
<proteinExistence type="inferred from homology"/>
<dbReference type="EMBL" id="CAWUHC010000055">
    <property type="protein sequence ID" value="CAK7225673.1"/>
    <property type="molecule type" value="Genomic_DNA"/>
</dbReference>
<evidence type="ECO:0000259" key="7">
    <source>
        <dbReference type="Pfam" id="PF20684"/>
    </source>
</evidence>